<dbReference type="GO" id="GO:0050661">
    <property type="term" value="F:NADP binding"/>
    <property type="evidence" value="ECO:0007669"/>
    <property type="project" value="InterPro"/>
</dbReference>
<dbReference type="UniPathway" id="UPA00362"/>
<comment type="pathway">
    <text evidence="6">Amino-acid degradation; L-valine degradation.</text>
</comment>
<evidence type="ECO:0000256" key="4">
    <source>
        <dbReference type="ARBA" id="ARBA00023027"/>
    </source>
</evidence>
<protein>
    <recommendedName>
        <fullName evidence="6">3-hydroxyisobutyrate dehydrogenase</fullName>
        <shortName evidence="6">HIBADH</shortName>
        <ecNumber evidence="6">1.1.1.31</ecNumber>
    </recommendedName>
</protein>
<evidence type="ECO:0000313" key="9">
    <source>
        <dbReference type="EMBL" id="TCN29413.1"/>
    </source>
</evidence>
<dbReference type="InterPro" id="IPR029154">
    <property type="entry name" value="HIBADH-like_NADP-bd"/>
</dbReference>
<evidence type="ECO:0000256" key="3">
    <source>
        <dbReference type="ARBA" id="ARBA00023002"/>
    </source>
</evidence>
<dbReference type="PROSITE" id="PS00895">
    <property type="entry name" value="3_HYDROXYISOBUT_DH"/>
    <property type="match status" value="1"/>
</dbReference>
<comment type="similarity">
    <text evidence="1 6">Belongs to the HIBADH-related family.</text>
</comment>
<dbReference type="FunFam" id="1.10.1040.10:FF:000006">
    <property type="entry name" value="3-hydroxyisobutyrate dehydrogenase"/>
    <property type="match status" value="1"/>
</dbReference>
<reference evidence="9 10" key="1">
    <citation type="submission" date="2019-03" db="EMBL/GenBank/DDBJ databases">
        <title>Genomic Encyclopedia of Type Strains, Phase IV (KMG-V): Genome sequencing to study the core and pangenomes of soil and plant-associated prokaryotes.</title>
        <authorList>
            <person name="Whitman W."/>
        </authorList>
    </citation>
    <scope>NUCLEOTIDE SEQUENCE [LARGE SCALE GENOMIC DNA]</scope>
    <source>
        <strain evidence="9 10">23C40</strain>
    </source>
</reference>
<dbReference type="PANTHER" id="PTHR22981">
    <property type="entry name" value="3-HYDROXYISOBUTYRATE DEHYDROGENASE-RELATED"/>
    <property type="match status" value="1"/>
</dbReference>
<evidence type="ECO:0000259" key="7">
    <source>
        <dbReference type="Pfam" id="PF03446"/>
    </source>
</evidence>
<dbReference type="InterPro" id="IPR008927">
    <property type="entry name" value="6-PGluconate_DH-like_C_sf"/>
</dbReference>
<organism evidence="9 10">
    <name type="scientific">Sinorhizobium americanum</name>
    <dbReference type="NCBI Taxonomy" id="194963"/>
    <lineage>
        <taxon>Bacteria</taxon>
        <taxon>Pseudomonadati</taxon>
        <taxon>Pseudomonadota</taxon>
        <taxon>Alphaproteobacteria</taxon>
        <taxon>Hyphomicrobiales</taxon>
        <taxon>Rhizobiaceae</taxon>
        <taxon>Sinorhizobium/Ensifer group</taxon>
        <taxon>Sinorhizobium</taxon>
    </lineage>
</organism>
<dbReference type="GO" id="GO:0008442">
    <property type="term" value="F:3-hydroxyisobutyrate dehydrogenase activity"/>
    <property type="evidence" value="ECO:0007669"/>
    <property type="project" value="UniProtKB-EC"/>
</dbReference>
<evidence type="ECO:0000313" key="10">
    <source>
        <dbReference type="Proteomes" id="UP000295043"/>
    </source>
</evidence>
<comment type="catalytic activity">
    <reaction evidence="6">
        <text>3-hydroxy-2-methylpropanoate + NAD(+) = 2-methyl-3-oxopropanoate + NADH + H(+)</text>
        <dbReference type="Rhea" id="RHEA:17681"/>
        <dbReference type="ChEBI" id="CHEBI:11805"/>
        <dbReference type="ChEBI" id="CHEBI:15378"/>
        <dbReference type="ChEBI" id="CHEBI:57540"/>
        <dbReference type="ChEBI" id="CHEBI:57700"/>
        <dbReference type="ChEBI" id="CHEBI:57945"/>
        <dbReference type="EC" id="1.1.1.31"/>
    </reaction>
</comment>
<keyword evidence="2 6" id="KW-0101">Branched-chain amino acid catabolism</keyword>
<comment type="caution">
    <text evidence="9">The sequence shown here is derived from an EMBL/GenBank/DDBJ whole genome shotgun (WGS) entry which is preliminary data.</text>
</comment>
<evidence type="ECO:0000259" key="8">
    <source>
        <dbReference type="Pfam" id="PF14833"/>
    </source>
</evidence>
<evidence type="ECO:0000256" key="5">
    <source>
        <dbReference type="PIRSR" id="PIRSR000103-1"/>
    </source>
</evidence>
<proteinExistence type="inferred from homology"/>
<dbReference type="PANTHER" id="PTHR22981:SF7">
    <property type="entry name" value="3-HYDROXYISOBUTYRATE DEHYDROGENASE, MITOCHONDRIAL"/>
    <property type="match status" value="1"/>
</dbReference>
<evidence type="ECO:0000256" key="1">
    <source>
        <dbReference type="ARBA" id="ARBA00009080"/>
    </source>
</evidence>
<keyword evidence="3 6" id="KW-0560">Oxidoreductase</keyword>
<dbReference type="NCBIfam" id="TIGR01692">
    <property type="entry name" value="HIBADH"/>
    <property type="match status" value="1"/>
</dbReference>
<dbReference type="Pfam" id="PF14833">
    <property type="entry name" value="NAD_binding_11"/>
    <property type="match status" value="1"/>
</dbReference>
<dbReference type="Pfam" id="PF03446">
    <property type="entry name" value="NAD_binding_2"/>
    <property type="match status" value="1"/>
</dbReference>
<dbReference type="SUPFAM" id="SSF51735">
    <property type="entry name" value="NAD(P)-binding Rossmann-fold domains"/>
    <property type="match status" value="1"/>
</dbReference>
<evidence type="ECO:0000256" key="6">
    <source>
        <dbReference type="RuleBase" id="RU910714"/>
    </source>
</evidence>
<dbReference type="InterPro" id="IPR011548">
    <property type="entry name" value="HIBADH"/>
</dbReference>
<dbReference type="EC" id="1.1.1.31" evidence="6"/>
<keyword evidence="4 6" id="KW-0520">NAD</keyword>
<dbReference type="EMBL" id="SLVU01000010">
    <property type="protein sequence ID" value="TCN29413.1"/>
    <property type="molecule type" value="Genomic_DNA"/>
</dbReference>
<gene>
    <name evidence="9" type="ORF">EV184_11077</name>
</gene>
<evidence type="ECO:0000256" key="2">
    <source>
        <dbReference type="ARBA" id="ARBA00022456"/>
    </source>
</evidence>
<feature type="domain" description="3-hydroxyisobutyrate dehydrogenase-like NAD-binding" evidence="8">
    <location>
        <begin position="162"/>
        <end position="289"/>
    </location>
</feature>
<dbReference type="SUPFAM" id="SSF48179">
    <property type="entry name" value="6-phosphogluconate dehydrogenase C-terminal domain-like"/>
    <property type="match status" value="1"/>
</dbReference>
<dbReference type="Gene3D" id="3.40.50.720">
    <property type="entry name" value="NAD(P)-binding Rossmann-like Domain"/>
    <property type="match status" value="1"/>
</dbReference>
<dbReference type="Gene3D" id="1.10.1040.10">
    <property type="entry name" value="N-(1-d-carboxylethyl)-l-norvaline Dehydrogenase, domain 2"/>
    <property type="match status" value="1"/>
</dbReference>
<dbReference type="InterPro" id="IPR006115">
    <property type="entry name" value="6PGDH_NADP-bd"/>
</dbReference>
<name>A0A4R2BRT2_9HYPH</name>
<dbReference type="AlphaFoldDB" id="A0A4R2BRT2"/>
<feature type="active site" evidence="5">
    <location>
        <position position="168"/>
    </location>
</feature>
<dbReference type="InterPro" id="IPR013328">
    <property type="entry name" value="6PGD_dom2"/>
</dbReference>
<dbReference type="Proteomes" id="UP000295043">
    <property type="component" value="Unassembled WGS sequence"/>
</dbReference>
<sequence length="299" mass="30349">MTKIAFIGLGNMGGPMAANLVKAGHAVTGFDLSEASRNAAAKTGVSVAGSISQAVRETECVVTMLPAGSHVIYVWDELLGFVDPGTLIIDSSTIDVESARKVHGFADKAGCPSLDAPVSGGTAGAAAGTLTFMVGGSDGAFSRGKHLLEAMGKKIVHCGDAGAGQAAKICNNMILGVSMAAVCEAFVLAERLGLSHQALFDVASTSSGQCWSLTSYCPVPGPVPASPANNDYKPGFMASLMLKDLMLAQQAASASGATTPMGAQAAQLYSLFEKLGHGAEDFSGLIQMLRGTEEAKSGS</sequence>
<dbReference type="InterPro" id="IPR015815">
    <property type="entry name" value="HIBADH-related"/>
</dbReference>
<dbReference type="InterPro" id="IPR036291">
    <property type="entry name" value="NAD(P)-bd_dom_sf"/>
</dbReference>
<feature type="domain" description="6-phosphogluconate dehydrogenase NADP-binding" evidence="7">
    <location>
        <begin position="3"/>
        <end position="159"/>
    </location>
</feature>
<dbReference type="InterPro" id="IPR002204">
    <property type="entry name" value="3-OH-isobutyrate_DH-rel_CS"/>
</dbReference>
<dbReference type="GO" id="GO:0051287">
    <property type="term" value="F:NAD binding"/>
    <property type="evidence" value="ECO:0007669"/>
    <property type="project" value="InterPro"/>
</dbReference>
<dbReference type="GO" id="GO:0006574">
    <property type="term" value="P:L-valine catabolic process"/>
    <property type="evidence" value="ECO:0007669"/>
    <property type="project" value="UniProtKB-UniPathway"/>
</dbReference>
<dbReference type="RefSeq" id="WP_132076735.1">
    <property type="nucleotide sequence ID" value="NZ_SLVU01000010.1"/>
</dbReference>
<accession>A0A4R2BRT2</accession>
<dbReference type="PIRSF" id="PIRSF000103">
    <property type="entry name" value="HIBADH"/>
    <property type="match status" value="1"/>
</dbReference>